<dbReference type="Proteomes" id="UP000198211">
    <property type="component" value="Unassembled WGS sequence"/>
</dbReference>
<evidence type="ECO:0000313" key="1">
    <source>
        <dbReference type="EMBL" id="OWZ14937.1"/>
    </source>
</evidence>
<keyword evidence="2" id="KW-1185">Reference proteome</keyword>
<evidence type="ECO:0000313" key="2">
    <source>
        <dbReference type="Proteomes" id="UP000198211"/>
    </source>
</evidence>
<comment type="caution">
    <text evidence="1">The sequence shown here is derived from an EMBL/GenBank/DDBJ whole genome shotgun (WGS) entry which is preliminary data.</text>
</comment>
<dbReference type="Gene3D" id="2.40.50.40">
    <property type="match status" value="1"/>
</dbReference>
<reference evidence="2" key="1">
    <citation type="submission" date="2017-03" db="EMBL/GenBank/DDBJ databases">
        <title>Phytopthora megakarya and P. palmivora, two closely related causual agents of cacao black pod achieved similar genome size and gene model numbers by different mechanisms.</title>
        <authorList>
            <person name="Ali S."/>
            <person name="Shao J."/>
            <person name="Larry D.J."/>
            <person name="Kronmiller B."/>
            <person name="Shen D."/>
            <person name="Strem M.D."/>
            <person name="Melnick R.L."/>
            <person name="Guiltinan M.J."/>
            <person name="Tyler B.M."/>
            <person name="Meinhardt L.W."/>
            <person name="Bailey B.A."/>
        </authorList>
    </citation>
    <scope>NUCLEOTIDE SEQUENCE [LARGE SCALE GENOMIC DNA]</scope>
    <source>
        <strain evidence="2">zdho120</strain>
    </source>
</reference>
<dbReference type="AlphaFoldDB" id="A0A225WD48"/>
<organism evidence="1 2">
    <name type="scientific">Phytophthora megakarya</name>
    <dbReference type="NCBI Taxonomy" id="4795"/>
    <lineage>
        <taxon>Eukaryota</taxon>
        <taxon>Sar</taxon>
        <taxon>Stramenopiles</taxon>
        <taxon>Oomycota</taxon>
        <taxon>Peronosporomycetes</taxon>
        <taxon>Peronosporales</taxon>
        <taxon>Peronosporaceae</taxon>
        <taxon>Phytophthora</taxon>
    </lineage>
</organism>
<gene>
    <name evidence="1" type="ORF">PHMEG_00011512</name>
</gene>
<dbReference type="InterPro" id="IPR016197">
    <property type="entry name" value="Chromo-like_dom_sf"/>
</dbReference>
<proteinExistence type="predicted"/>
<sequence>MLIEYQLDIKEWPYQLPVVQANLNHTPAESLGGLSPIELYLSLPAPSALDVVCARVISGNVGGDIHGQASAKLHGMHKEVIDRKECKQLRAISISKGVPCNFDVSDYVLWSKVDKRLTTHKLLARWVKFYSDSWITELVSNQGLLLCVRKIKAHRFNAAVDRWELQVAWAGLEDVEDSWEPATGILKDVSGKVMNYLNSAQDDELRVVLLETEVLFISSPGQNEVERQDDDYAGVEIMGLMMH</sequence>
<dbReference type="SUPFAM" id="SSF54160">
    <property type="entry name" value="Chromo domain-like"/>
    <property type="match status" value="1"/>
</dbReference>
<name>A0A225WD48_9STRA</name>
<dbReference type="EMBL" id="NBNE01001230">
    <property type="protein sequence ID" value="OWZ14937.1"/>
    <property type="molecule type" value="Genomic_DNA"/>
</dbReference>
<protein>
    <recommendedName>
        <fullName evidence="3">Chromo domain-containing protein</fullName>
    </recommendedName>
</protein>
<accession>A0A225WD48</accession>
<evidence type="ECO:0008006" key="3">
    <source>
        <dbReference type="Google" id="ProtNLM"/>
    </source>
</evidence>